<proteinExistence type="predicted"/>
<gene>
    <name evidence="5" type="ORF">JK360_17220</name>
</gene>
<dbReference type="Gene3D" id="3.40.50.410">
    <property type="entry name" value="von Willebrand factor, type A domain"/>
    <property type="match status" value="1"/>
</dbReference>
<feature type="region of interest" description="Disordered" evidence="1">
    <location>
        <begin position="714"/>
        <end position="777"/>
    </location>
</feature>
<feature type="transmembrane region" description="Helical" evidence="2">
    <location>
        <begin position="613"/>
        <end position="636"/>
    </location>
</feature>
<evidence type="ECO:0000256" key="3">
    <source>
        <dbReference type="SAM" id="SignalP"/>
    </source>
</evidence>
<dbReference type="EMBL" id="JAERRI010000009">
    <property type="protein sequence ID" value="MBL1091122.1"/>
    <property type="molecule type" value="Genomic_DNA"/>
</dbReference>
<dbReference type="InterPro" id="IPR036465">
    <property type="entry name" value="vWFA_dom_sf"/>
</dbReference>
<organism evidence="5 6">
    <name type="scientific">Streptomyces siderophoricus</name>
    <dbReference type="NCBI Taxonomy" id="2802281"/>
    <lineage>
        <taxon>Bacteria</taxon>
        <taxon>Bacillati</taxon>
        <taxon>Actinomycetota</taxon>
        <taxon>Actinomycetes</taxon>
        <taxon>Kitasatosporales</taxon>
        <taxon>Streptomycetaceae</taxon>
        <taxon>Streptomyces</taxon>
    </lineage>
</organism>
<accession>A0ABS1MTM1</accession>
<evidence type="ECO:0000313" key="6">
    <source>
        <dbReference type="Proteomes" id="UP000629371"/>
    </source>
</evidence>
<evidence type="ECO:0000313" key="5">
    <source>
        <dbReference type="EMBL" id="MBL1091122.1"/>
    </source>
</evidence>
<comment type="caution">
    <text evidence="5">The sequence shown here is derived from an EMBL/GenBank/DDBJ whole genome shotgun (WGS) entry which is preliminary data.</text>
</comment>
<feature type="domain" description="VWFA" evidence="4">
    <location>
        <begin position="54"/>
        <end position="267"/>
    </location>
</feature>
<dbReference type="RefSeq" id="WP_201805274.1">
    <property type="nucleotide sequence ID" value="NZ_JAERRI010000009.1"/>
</dbReference>
<reference evidence="5 6" key="1">
    <citation type="submission" date="2021-01" db="EMBL/GenBank/DDBJ databases">
        <title>WGS of actinomycetes isolated from Thailand.</title>
        <authorList>
            <person name="Thawai C."/>
        </authorList>
    </citation>
    <scope>NUCLEOTIDE SEQUENCE [LARGE SCALE GENOMIC DNA]</scope>
    <source>
        <strain evidence="5 6">CH9-7</strain>
    </source>
</reference>
<feature type="compositionally biased region" description="Low complexity" evidence="1">
    <location>
        <begin position="746"/>
        <end position="764"/>
    </location>
</feature>
<name>A0ABS1MTM1_9ACTN</name>
<dbReference type="CDD" id="cd00198">
    <property type="entry name" value="vWFA"/>
    <property type="match status" value="1"/>
</dbReference>
<dbReference type="Proteomes" id="UP000629371">
    <property type="component" value="Unassembled WGS sequence"/>
</dbReference>
<keyword evidence="6" id="KW-1185">Reference proteome</keyword>
<dbReference type="SUPFAM" id="SSF53300">
    <property type="entry name" value="vWA-like"/>
    <property type="match status" value="1"/>
</dbReference>
<keyword evidence="2" id="KW-1133">Transmembrane helix</keyword>
<keyword evidence="3" id="KW-0732">Signal</keyword>
<feature type="compositionally biased region" description="Low complexity" evidence="1">
    <location>
        <begin position="724"/>
        <end position="739"/>
    </location>
</feature>
<dbReference type="SMART" id="SM00327">
    <property type="entry name" value="VWA"/>
    <property type="match status" value="1"/>
</dbReference>
<evidence type="ECO:0000256" key="2">
    <source>
        <dbReference type="SAM" id="Phobius"/>
    </source>
</evidence>
<dbReference type="InterPro" id="IPR002035">
    <property type="entry name" value="VWF_A"/>
</dbReference>
<feature type="signal peptide" evidence="3">
    <location>
        <begin position="1"/>
        <end position="36"/>
    </location>
</feature>
<feature type="chain" id="PRO_5045676864" evidence="3">
    <location>
        <begin position="37"/>
        <end position="777"/>
    </location>
</feature>
<evidence type="ECO:0000256" key="1">
    <source>
        <dbReference type="SAM" id="MobiDB-lite"/>
    </source>
</evidence>
<keyword evidence="2" id="KW-0472">Membrane</keyword>
<feature type="region of interest" description="Disordered" evidence="1">
    <location>
        <begin position="432"/>
        <end position="455"/>
    </location>
</feature>
<dbReference type="Pfam" id="PF00092">
    <property type="entry name" value="VWA"/>
    <property type="match status" value="1"/>
</dbReference>
<evidence type="ECO:0000259" key="4">
    <source>
        <dbReference type="PROSITE" id="PS50234"/>
    </source>
</evidence>
<dbReference type="PROSITE" id="PS50234">
    <property type="entry name" value="VWFA"/>
    <property type="match status" value="1"/>
</dbReference>
<keyword evidence="2" id="KW-0812">Transmembrane</keyword>
<sequence>MGTVRGRRRNGRGWARRGAVRVLGGAAVLISLLAPAAHDPVPAAASKPAFKSVNYAVAVDESASLAADDMTAEKAAAARIALGDVSSASHVTVFGFAAAESNDQRAVDPVCPRTTLDAAGRDSIGGCVGKLRSRRKSEGTGTDFPSAIRQGVHELSSGTDPSVPRVLFLLTDGQMDVTGSPQYGDPAHRKDEGERQLDQELKNARAQGVQIWPLGFGPDPDKEQLDKMAAGGYQKGCVELPSASPKADKVSGAKDLGPKLEKIFAAAHCLRYQPGTSPQRPPATMEVGISPLATVGSIVVDKSDPKVTITYIDPNGHQVPTTGSYRKSHFELAGAGDTVEALKIVDPVPGVWQVKAEAPEGHRSLPVGVSVLWQGELRGAITMDPPSPQAGQKATVTMRLQTREGYQIKDPRDYAGLRVRSELTGDGFAAVPVQLTDDGKGPDPTASDGSFTGSVTIPHGADGALKVSGTLTASGLSADTRSESGLVAPDVLPVSGTLRLPAADAHPGDEVTGTLSVHNTGRTPHTLRLSVADLQPGLVSVSPAEIELKPDDSGTKTVTVRLGPADAFGDRLDDDGLKLGGTVTAVDTTDHDRTVVRSALSVTVTPEPGIWDAYWWAFLIAAAVLAAVVAAVLAWLRQRRGRRDPYGLMLQLVSEDGDVVATHPAGHGHKQWYEFAVVEPHRSPRIERRNHGRYAIQRSPEGGAWLRERGAGRTRLPANGTVPLSDGLSLSLGEETRSATSRRTRPTWGSRARTGTTSTTPTVSTEDDGTSTYESYR</sequence>
<protein>
    <submittedName>
        <fullName evidence="5">VWA domain-containing protein</fullName>
    </submittedName>
</protein>